<feature type="transmembrane region" description="Helical" evidence="2">
    <location>
        <begin position="54"/>
        <end position="72"/>
    </location>
</feature>
<accession>X6M6Q0</accession>
<feature type="transmembrane region" description="Helical" evidence="2">
    <location>
        <begin position="129"/>
        <end position="149"/>
    </location>
</feature>
<dbReference type="Proteomes" id="UP000023152">
    <property type="component" value="Unassembled WGS sequence"/>
</dbReference>
<evidence type="ECO:0000313" key="3">
    <source>
        <dbReference type="EMBL" id="ETO09301.1"/>
    </source>
</evidence>
<evidence type="ECO:0000256" key="2">
    <source>
        <dbReference type="SAM" id="Phobius"/>
    </source>
</evidence>
<feature type="transmembrane region" description="Helical" evidence="2">
    <location>
        <begin position="296"/>
        <end position="317"/>
    </location>
</feature>
<keyword evidence="2" id="KW-0472">Membrane</keyword>
<feature type="compositionally biased region" description="Polar residues" evidence="1">
    <location>
        <begin position="206"/>
        <end position="219"/>
    </location>
</feature>
<feature type="transmembrane region" description="Helical" evidence="2">
    <location>
        <begin position="12"/>
        <end position="34"/>
    </location>
</feature>
<name>X6M6Q0_RETFI</name>
<protein>
    <submittedName>
        <fullName evidence="3">Uncharacterized protein</fullName>
    </submittedName>
</protein>
<evidence type="ECO:0000313" key="4">
    <source>
        <dbReference type="Proteomes" id="UP000023152"/>
    </source>
</evidence>
<dbReference type="EMBL" id="ASPP01024156">
    <property type="protein sequence ID" value="ETO09301.1"/>
    <property type="molecule type" value="Genomic_DNA"/>
</dbReference>
<organism evidence="3 4">
    <name type="scientific">Reticulomyxa filosa</name>
    <dbReference type="NCBI Taxonomy" id="46433"/>
    <lineage>
        <taxon>Eukaryota</taxon>
        <taxon>Sar</taxon>
        <taxon>Rhizaria</taxon>
        <taxon>Retaria</taxon>
        <taxon>Foraminifera</taxon>
        <taxon>Monothalamids</taxon>
        <taxon>Reticulomyxidae</taxon>
        <taxon>Reticulomyxa</taxon>
    </lineage>
</organism>
<comment type="caution">
    <text evidence="3">The sequence shown here is derived from an EMBL/GenBank/DDBJ whole genome shotgun (WGS) entry which is preliminary data.</text>
</comment>
<sequence>MPSNTNGAVVFGWFVFLFILPVTVVCLIVTGLLLKELYIFPTFNTQQIRHVLKLTALGTCAFFSINNVFVLIEELIVLTTNKDAASSNKWEGTLMFLDVSEKVCRNAGILLMFGYFLARLYLAFQYDMFYMLALYGVLLLWFIIFEILAELYPAFSVFFVLMTLYSIYAVFVMYLFVRKLFEMIILRSRDLANTYYLMPDNDTESRVSSQPNAPQPSDQLNHDKRKTDATDITTASKDFYELTLSDKNNAKLIQAITRSCLLSVFPVVSSLVYHFWQLYPLEASPSDFVKHQLITYVTYMMVVADDLCAVLCIFLNWNFTNKWYKLLCKRSNDITQRCCLRVVKKKLEKEQFEFIGVEFDEPLQTQQPTDS</sequence>
<keyword evidence="2" id="KW-0812">Transmembrane</keyword>
<reference evidence="3 4" key="1">
    <citation type="journal article" date="2013" name="Curr. Biol.">
        <title>The Genome of the Foraminiferan Reticulomyxa filosa.</title>
        <authorList>
            <person name="Glockner G."/>
            <person name="Hulsmann N."/>
            <person name="Schleicher M."/>
            <person name="Noegel A.A."/>
            <person name="Eichinger L."/>
            <person name="Gallinger C."/>
            <person name="Pawlowski J."/>
            <person name="Sierra R."/>
            <person name="Euteneuer U."/>
            <person name="Pillet L."/>
            <person name="Moustafa A."/>
            <person name="Platzer M."/>
            <person name="Groth M."/>
            <person name="Szafranski K."/>
            <person name="Schliwa M."/>
        </authorList>
    </citation>
    <scope>NUCLEOTIDE SEQUENCE [LARGE SCALE GENOMIC DNA]</scope>
</reference>
<gene>
    <name evidence="3" type="ORF">RFI_28084</name>
</gene>
<keyword evidence="4" id="KW-1185">Reference proteome</keyword>
<evidence type="ECO:0000256" key="1">
    <source>
        <dbReference type="SAM" id="MobiDB-lite"/>
    </source>
</evidence>
<feature type="transmembrane region" description="Helical" evidence="2">
    <location>
        <begin position="255"/>
        <end position="276"/>
    </location>
</feature>
<keyword evidence="2" id="KW-1133">Transmembrane helix</keyword>
<proteinExistence type="predicted"/>
<feature type="transmembrane region" description="Helical" evidence="2">
    <location>
        <begin position="155"/>
        <end position="177"/>
    </location>
</feature>
<feature type="transmembrane region" description="Helical" evidence="2">
    <location>
        <begin position="103"/>
        <end position="122"/>
    </location>
</feature>
<dbReference type="AlphaFoldDB" id="X6M6Q0"/>
<feature type="region of interest" description="Disordered" evidence="1">
    <location>
        <begin position="202"/>
        <end position="225"/>
    </location>
</feature>